<dbReference type="GO" id="GO:0004803">
    <property type="term" value="F:transposase activity"/>
    <property type="evidence" value="ECO:0007669"/>
    <property type="project" value="InterPro"/>
</dbReference>
<feature type="domain" description="Transposase IS4-like" evidence="1">
    <location>
        <begin position="183"/>
        <end position="477"/>
    </location>
</feature>
<dbReference type="GO" id="GO:0006313">
    <property type="term" value="P:DNA transposition"/>
    <property type="evidence" value="ECO:0007669"/>
    <property type="project" value="InterPro"/>
</dbReference>
<dbReference type="Proteomes" id="UP000469462">
    <property type="component" value="Unassembled WGS sequence"/>
</dbReference>
<organism evidence="2 3">
    <name type="scientific">Sutterella seckii</name>
    <dbReference type="NCBI Taxonomy" id="1944635"/>
    <lineage>
        <taxon>Bacteria</taxon>
        <taxon>Pseudomonadati</taxon>
        <taxon>Pseudomonadota</taxon>
        <taxon>Betaproteobacteria</taxon>
        <taxon>Burkholderiales</taxon>
        <taxon>Sutterellaceae</taxon>
        <taxon>Sutterella</taxon>
    </lineage>
</organism>
<reference evidence="2 3" key="1">
    <citation type="submission" date="2019-10" db="EMBL/GenBank/DDBJ databases">
        <title>Genome diversity of Sutterella seckii.</title>
        <authorList>
            <person name="Chaplin A.V."/>
            <person name="Sokolova S.R."/>
            <person name="Mosin K.A."/>
            <person name="Ivanova E.L."/>
            <person name="Kochetkova T.O."/>
            <person name="Goltsov A.Y."/>
            <person name="Trofimov D.Y."/>
            <person name="Efimov B.A."/>
        </authorList>
    </citation>
    <scope>NUCLEOTIDE SEQUENCE [LARGE SCALE GENOMIC DNA]</scope>
    <source>
        <strain evidence="2 3">ASD3426</strain>
    </source>
</reference>
<dbReference type="PANTHER" id="PTHR34614:SF2">
    <property type="entry name" value="TRANSPOSASE IS4-LIKE DOMAIN-CONTAINING PROTEIN"/>
    <property type="match status" value="1"/>
</dbReference>
<accession>A0AAI9WNJ8</accession>
<comment type="caution">
    <text evidence="2">The sequence shown here is derived from an EMBL/GenBank/DDBJ whole genome shotgun (WGS) entry which is preliminary data.</text>
</comment>
<dbReference type="GO" id="GO:0003677">
    <property type="term" value="F:DNA binding"/>
    <property type="evidence" value="ECO:0007669"/>
    <property type="project" value="InterPro"/>
</dbReference>
<dbReference type="PANTHER" id="PTHR34614">
    <property type="match status" value="1"/>
</dbReference>
<gene>
    <name evidence="2" type="ORF">GBM96_03170</name>
</gene>
<protein>
    <submittedName>
        <fullName evidence="2">Transposase</fullName>
    </submittedName>
</protein>
<dbReference type="InterPro" id="IPR002559">
    <property type="entry name" value="Transposase_11"/>
</dbReference>
<name>A0AAI9WNJ8_9BURK</name>
<evidence type="ECO:0000313" key="3">
    <source>
        <dbReference type="Proteomes" id="UP000469462"/>
    </source>
</evidence>
<evidence type="ECO:0000313" key="2">
    <source>
        <dbReference type="EMBL" id="KAB7652136.1"/>
    </source>
</evidence>
<dbReference type="AlphaFoldDB" id="A0AAI9WNJ8"/>
<dbReference type="EMBL" id="WEHW01000006">
    <property type="protein sequence ID" value="KAB7652136.1"/>
    <property type="molecule type" value="Genomic_DNA"/>
</dbReference>
<keyword evidence="3" id="KW-1185">Reference proteome</keyword>
<proteinExistence type="predicted"/>
<evidence type="ECO:0000259" key="1">
    <source>
        <dbReference type="Pfam" id="PF01609"/>
    </source>
</evidence>
<dbReference type="Pfam" id="PF01609">
    <property type="entry name" value="DDE_Tnp_1"/>
    <property type="match status" value="1"/>
</dbReference>
<dbReference type="RefSeq" id="WP_005432786.1">
    <property type="nucleotide sequence ID" value="NZ_WEHW01000006.1"/>
</dbReference>
<sequence length="588" mass="67293">MAARKEFPVKVRRVAVTNKKTGVKYIEERRYQYDPAKGYNVLLSSRRTGEKILEGETVTTRCRPKKKPAEAAQTAELSAKRTRVGALDLIRHAGAVAGLESSVRRAYPNGGTSEKLLSVSQYLVSTGETVHNVEAWQCEHDLPYEAGLSEDICYDLFHELGLDESGSQSLFRELARTAGNDEQPAIAFDSTSHSVYGNGLKPYARQGFNKDGDGLDIYKIITFYSLDSGLPVSFELQPGNIPDVISLVNAVPRAKAYGLKNPEFCLDNGFFSKENVLRFLRKNFKFTILATLKHAWIYKHLDSATDDGTKLRDHFSRYASQCPFDEKISAVSVSEMTPFEWKRQRTRNGVAAGDTESKSFRLYFHYFRNNARAVMEASAFHTKLKSYEMSLAAGKENEMDDAELEFAHRYFSWKRVRGGDIKVIPNEEAILAAQKDFGIFIILSNLHASPWDALRRYRRRNDIETSYRVVKSDLDGRKPRVWTMTSVRGKEICRHVALGYRFVLQSMMERTAQEAERRANDESLGKTVRKQYEKLTAWIRSMTLKQLLDWFDCVERVEVRNRVAQYRWSTETTARDQMFLELFFGESD</sequence>